<protein>
    <submittedName>
        <fullName evidence="2">Uncharacterized protein</fullName>
    </submittedName>
</protein>
<feature type="region of interest" description="Disordered" evidence="1">
    <location>
        <begin position="53"/>
        <end position="80"/>
    </location>
</feature>
<feature type="compositionally biased region" description="Polar residues" evidence="1">
    <location>
        <begin position="53"/>
        <end position="66"/>
    </location>
</feature>
<gene>
    <name evidence="2" type="ORF">F2Q69_00013640</name>
</gene>
<evidence type="ECO:0000313" key="2">
    <source>
        <dbReference type="EMBL" id="KAF3555769.1"/>
    </source>
</evidence>
<sequence length="487" mass="55597">MPRSTRSNKETQPLFSSDPASLEHLIRMEVQSSSIDNNTCSSLDFCQLPSTQGLVSSTDTRSPPSTEDTHLPPTDIFHPTSIDTSVLTSIDTEPRDMVATLILVRDERVHLHDQEGHLRNAAADRFGVDRIALVSIDARLRTSIDGFQSKSIDRLSRSSIDDTYRFNRILQCREDSDSRGVCSKTPHPPSPVYVKIDQHSDTPVDRQHETAIDRQPPAPIDRGAPLIYRVQMPKIYVARLNALRPKPKPSDNPPETIMIPSDDAADLMEVDMVPMGRTMRKRKEKVAKHLKRGASEKEMESFQKRVFKIPLEKPFEEAYFIQRLGIDHQKSTDAPRDELVDSSPEDWENDSQYNPIMAVNNATPETQKGKGTRFSRISEADIRAAIDIEIQESIDRDKKKSIDVNVPPSIDRRPEFGRRAFDRFGTRKFYWEEKEEYGVYRDDQGCVRDVDGHIINVSKEDIRKLMERASRDEHNYICLPEHASSFT</sequence>
<feature type="region of interest" description="Disordered" evidence="1">
    <location>
        <begin position="177"/>
        <end position="196"/>
    </location>
</feature>
<comment type="caution">
    <text evidence="2">The sequence shown here is derived from an EMBL/GenBank/DDBJ whole genome shotgun (WGS) entry which is preliminary data.</text>
</comment>
<reference evidence="2" key="1">
    <citation type="submission" date="2019-12" db="EMBL/GenBank/DDBJ databases">
        <title>Genome sequencing and annotation of Brassica cretica.</title>
        <authorList>
            <person name="Studholme D.J."/>
            <person name="Sarris P."/>
        </authorList>
    </citation>
    <scope>NUCLEOTIDE SEQUENCE</scope>
    <source>
        <strain evidence="2">PFS-109/04</strain>
        <tissue evidence="2">Leaf</tissue>
    </source>
</reference>
<evidence type="ECO:0000256" key="1">
    <source>
        <dbReference type="SAM" id="MobiDB-lite"/>
    </source>
</evidence>
<name>A0A8S9QZ83_BRACR</name>
<organism evidence="2 3">
    <name type="scientific">Brassica cretica</name>
    <name type="common">Mustard</name>
    <dbReference type="NCBI Taxonomy" id="69181"/>
    <lineage>
        <taxon>Eukaryota</taxon>
        <taxon>Viridiplantae</taxon>
        <taxon>Streptophyta</taxon>
        <taxon>Embryophyta</taxon>
        <taxon>Tracheophyta</taxon>
        <taxon>Spermatophyta</taxon>
        <taxon>Magnoliopsida</taxon>
        <taxon>eudicotyledons</taxon>
        <taxon>Gunneridae</taxon>
        <taxon>Pentapetalae</taxon>
        <taxon>rosids</taxon>
        <taxon>malvids</taxon>
        <taxon>Brassicales</taxon>
        <taxon>Brassicaceae</taxon>
        <taxon>Brassiceae</taxon>
        <taxon>Brassica</taxon>
    </lineage>
</organism>
<accession>A0A8S9QZ83</accession>
<dbReference type="AlphaFoldDB" id="A0A8S9QZ83"/>
<dbReference type="EMBL" id="QGKX02000996">
    <property type="protein sequence ID" value="KAF3555769.1"/>
    <property type="molecule type" value="Genomic_DNA"/>
</dbReference>
<evidence type="ECO:0000313" key="3">
    <source>
        <dbReference type="Proteomes" id="UP000712600"/>
    </source>
</evidence>
<proteinExistence type="predicted"/>
<feature type="region of interest" description="Disordered" evidence="1">
    <location>
        <begin position="331"/>
        <end position="351"/>
    </location>
</feature>
<dbReference type="Proteomes" id="UP000712600">
    <property type="component" value="Unassembled WGS sequence"/>
</dbReference>